<dbReference type="Proteomes" id="UP000324897">
    <property type="component" value="Chromosome 1"/>
</dbReference>
<dbReference type="Gramene" id="TVU33282">
    <property type="protein sequence ID" value="TVU33282"/>
    <property type="gene ID" value="EJB05_25075"/>
</dbReference>
<dbReference type="AlphaFoldDB" id="A0A5J9VAJ8"/>
<keyword evidence="2" id="KW-1185">Reference proteome</keyword>
<organism evidence="1 2">
    <name type="scientific">Eragrostis curvula</name>
    <name type="common">weeping love grass</name>
    <dbReference type="NCBI Taxonomy" id="38414"/>
    <lineage>
        <taxon>Eukaryota</taxon>
        <taxon>Viridiplantae</taxon>
        <taxon>Streptophyta</taxon>
        <taxon>Embryophyta</taxon>
        <taxon>Tracheophyta</taxon>
        <taxon>Spermatophyta</taxon>
        <taxon>Magnoliopsida</taxon>
        <taxon>Liliopsida</taxon>
        <taxon>Poales</taxon>
        <taxon>Poaceae</taxon>
        <taxon>PACMAD clade</taxon>
        <taxon>Chloridoideae</taxon>
        <taxon>Eragrostideae</taxon>
        <taxon>Eragrostidinae</taxon>
        <taxon>Eragrostis</taxon>
    </lineage>
</organism>
<name>A0A5J9VAJ8_9POAL</name>
<protein>
    <submittedName>
        <fullName evidence="1">Uncharacterized protein</fullName>
    </submittedName>
</protein>
<proteinExistence type="predicted"/>
<feature type="non-terminal residue" evidence="1">
    <location>
        <position position="1"/>
    </location>
</feature>
<reference evidence="1 2" key="1">
    <citation type="journal article" date="2019" name="Sci. Rep.">
        <title>A high-quality genome of Eragrostis curvula grass provides insights into Poaceae evolution and supports new strategies to enhance forage quality.</title>
        <authorList>
            <person name="Carballo J."/>
            <person name="Santos B.A.C.M."/>
            <person name="Zappacosta D."/>
            <person name="Garbus I."/>
            <person name="Selva J.P."/>
            <person name="Gallo C.A."/>
            <person name="Diaz A."/>
            <person name="Albertini E."/>
            <person name="Caccamo M."/>
            <person name="Echenique V."/>
        </authorList>
    </citation>
    <scope>NUCLEOTIDE SEQUENCE [LARGE SCALE GENOMIC DNA]</scope>
    <source>
        <strain evidence="2">cv. Victoria</strain>
        <tissue evidence="1">Leaf</tissue>
    </source>
</reference>
<dbReference type="EMBL" id="RWGY01000011">
    <property type="protein sequence ID" value="TVU33282.1"/>
    <property type="molecule type" value="Genomic_DNA"/>
</dbReference>
<evidence type="ECO:0000313" key="1">
    <source>
        <dbReference type="EMBL" id="TVU33282.1"/>
    </source>
</evidence>
<comment type="caution">
    <text evidence="1">The sequence shown here is derived from an EMBL/GenBank/DDBJ whole genome shotgun (WGS) entry which is preliminary data.</text>
</comment>
<sequence>MENSDLQNTARFPPILKLHAPIVESVSLQYSSFRSDPHLMCGSQAISRKKKSKDSNCSEYQLLATTHSNTHNSI</sequence>
<accession>A0A5J9VAJ8</accession>
<evidence type="ECO:0000313" key="2">
    <source>
        <dbReference type="Proteomes" id="UP000324897"/>
    </source>
</evidence>
<gene>
    <name evidence="1" type="ORF">EJB05_25075</name>
</gene>